<evidence type="ECO:0000313" key="2">
    <source>
        <dbReference type="Proteomes" id="UP001230649"/>
    </source>
</evidence>
<organism evidence="1 2">
    <name type="scientific">Naganishia adeliensis</name>
    <dbReference type="NCBI Taxonomy" id="92952"/>
    <lineage>
        <taxon>Eukaryota</taxon>
        <taxon>Fungi</taxon>
        <taxon>Dikarya</taxon>
        <taxon>Basidiomycota</taxon>
        <taxon>Agaricomycotina</taxon>
        <taxon>Tremellomycetes</taxon>
        <taxon>Filobasidiales</taxon>
        <taxon>Filobasidiaceae</taxon>
        <taxon>Naganishia</taxon>
    </lineage>
</organism>
<name>A0ACC2UWE6_9TREE</name>
<proteinExistence type="predicted"/>
<reference evidence="1" key="1">
    <citation type="submission" date="2023-04" db="EMBL/GenBank/DDBJ databases">
        <title>Draft Genome sequencing of Naganishia species isolated from polar environments using Oxford Nanopore Technology.</title>
        <authorList>
            <person name="Leo P."/>
            <person name="Venkateswaran K."/>
        </authorList>
    </citation>
    <scope>NUCLEOTIDE SEQUENCE</scope>
    <source>
        <strain evidence="1">MNA-CCFEE 5262</strain>
    </source>
</reference>
<sequence>MQKTSSHGGDFVGGTQHLRIDENSAQEEQAEEGEVQSDENLLPLDAIAIVAEFLAGERWQANASQPERRVSRLVVPCEAWKYTRFLHVTEKIYKDRLRPPAALHERIAPDTLLKMCCISQDYRRTKLLGSVYADHMSWMDDYSDDEYTPAFGDPAVITDIVREVQFSYTGRLTSIADMLKSKGSVFPWDYDGDVEAGANRFKIDCTNLTIEFDGLHLKKSARATDILNGMWLLLPSHDEREHMYELAIAIPTWQVARVILNTTTKVYDHQQVNFQSRQLAKLFMPVWDDVSPKIKSAGSTILGVQGKLAAQSYFRGAPPGLEINFVVTFDKPKELPRDLTAGEKGFRMTVEFYGKEEGESDLTVMGGEQYFCRSSPNPEIIEVERIRG</sequence>
<dbReference type="EMBL" id="JASBWS010000225">
    <property type="protein sequence ID" value="KAJ9090791.1"/>
    <property type="molecule type" value="Genomic_DNA"/>
</dbReference>
<comment type="caution">
    <text evidence="1">The sequence shown here is derived from an EMBL/GenBank/DDBJ whole genome shotgun (WGS) entry which is preliminary data.</text>
</comment>
<keyword evidence="2" id="KW-1185">Reference proteome</keyword>
<dbReference type="Proteomes" id="UP001230649">
    <property type="component" value="Unassembled WGS sequence"/>
</dbReference>
<accession>A0ACC2UWE6</accession>
<gene>
    <name evidence="1" type="ORF">QFC20_007818</name>
</gene>
<protein>
    <submittedName>
        <fullName evidence="1">Uncharacterized protein</fullName>
    </submittedName>
</protein>
<evidence type="ECO:0000313" key="1">
    <source>
        <dbReference type="EMBL" id="KAJ9090791.1"/>
    </source>
</evidence>